<reference evidence="3 4" key="1">
    <citation type="journal article" date="2017" name="Nature">
        <title>Atmospheric trace gases support primary production in Antarctic desert surface soil.</title>
        <authorList>
            <person name="Ji M."/>
            <person name="Greening C."/>
            <person name="Vanwonterghem I."/>
            <person name="Carere C.R."/>
            <person name="Bay S.K."/>
            <person name="Steen J.A."/>
            <person name="Montgomery K."/>
            <person name="Lines T."/>
            <person name="Beardall J."/>
            <person name="van Dorst J."/>
            <person name="Snape I."/>
            <person name="Stott M.B."/>
            <person name="Hugenholtz P."/>
            <person name="Ferrari B.C."/>
        </authorList>
    </citation>
    <scope>NUCLEOTIDE SEQUENCE [LARGE SCALE GENOMIC DNA]</scope>
    <source>
        <strain evidence="3">RRmetagenome_bin12</strain>
    </source>
</reference>
<evidence type="ECO:0000313" key="3">
    <source>
        <dbReference type="EMBL" id="PZR77993.1"/>
    </source>
</evidence>
<organism evidence="3 4">
    <name type="scientific">Candidatus Aeolococcus gillhamiae</name>
    <dbReference type="NCBI Taxonomy" id="3127015"/>
    <lineage>
        <taxon>Bacteria</taxon>
        <taxon>Bacillati</taxon>
        <taxon>Candidatus Dormiibacterota</taxon>
        <taxon>Candidatus Dormibacteria</taxon>
        <taxon>Candidatus Aeolococcales</taxon>
        <taxon>Candidatus Aeolococcaceae</taxon>
        <taxon>Candidatus Aeolococcus</taxon>
    </lineage>
</organism>
<evidence type="ECO:0000313" key="4">
    <source>
        <dbReference type="Proteomes" id="UP000248724"/>
    </source>
</evidence>
<evidence type="ECO:0000259" key="2">
    <source>
        <dbReference type="Pfam" id="PF07811"/>
    </source>
</evidence>
<protein>
    <recommendedName>
        <fullName evidence="2">TadE-like domain-containing protein</fullName>
    </recommendedName>
</protein>
<dbReference type="EMBL" id="QHBU01000274">
    <property type="protein sequence ID" value="PZR77993.1"/>
    <property type="molecule type" value="Genomic_DNA"/>
</dbReference>
<keyword evidence="1" id="KW-0472">Membrane</keyword>
<name>A0A2W5YYF1_9BACT</name>
<dbReference type="Pfam" id="PF07811">
    <property type="entry name" value="TadE"/>
    <property type="match status" value="1"/>
</dbReference>
<keyword evidence="1" id="KW-1133">Transmembrane helix</keyword>
<gene>
    <name evidence="3" type="ORF">DLM65_14245</name>
</gene>
<dbReference type="AlphaFoldDB" id="A0A2W5YYF1"/>
<sequence length="212" mass="22284">MMRRGRQRGQAAVELCFVLPVCLMLFMGVYTAGSFISDMNVAGQATRAGSRLGAEIGNYGYGSSNPLTATCMGASTTNPCAVDQDIVTTVATVAKGLQNITSIDEIDIYDPCAVSGSCTSASSVCSDAGNIAGKYQTGDPVDVYKLVSGAWTLQNPGPNNYTLNLRTQQHPNELAVGVRILYHFQASAPINFFNAQASNYAVMCLAPTEAGS</sequence>
<feature type="transmembrane region" description="Helical" evidence="1">
    <location>
        <begin position="12"/>
        <end position="32"/>
    </location>
</feature>
<dbReference type="InterPro" id="IPR012495">
    <property type="entry name" value="TadE-like_dom"/>
</dbReference>
<keyword evidence="1" id="KW-0812">Transmembrane</keyword>
<feature type="domain" description="TadE-like" evidence="2">
    <location>
        <begin position="9"/>
        <end position="51"/>
    </location>
</feature>
<comment type="caution">
    <text evidence="3">The sequence shown here is derived from an EMBL/GenBank/DDBJ whole genome shotgun (WGS) entry which is preliminary data.</text>
</comment>
<accession>A0A2W5YYF1</accession>
<proteinExistence type="predicted"/>
<dbReference type="Proteomes" id="UP000248724">
    <property type="component" value="Unassembled WGS sequence"/>
</dbReference>
<evidence type="ECO:0000256" key="1">
    <source>
        <dbReference type="SAM" id="Phobius"/>
    </source>
</evidence>